<evidence type="ECO:0000313" key="16">
    <source>
        <dbReference type="Proteomes" id="UP001176940"/>
    </source>
</evidence>
<evidence type="ECO:0000256" key="3">
    <source>
        <dbReference type="ARBA" id="ARBA00004651"/>
    </source>
</evidence>
<dbReference type="InterPro" id="IPR026859">
    <property type="entry name" value="Myosin-bd"/>
</dbReference>
<evidence type="ECO:0000256" key="5">
    <source>
        <dbReference type="ARBA" id="ARBA00018125"/>
    </source>
</evidence>
<organism evidence="15 16">
    <name type="scientific">Ranitomeya imitator</name>
    <name type="common">mimic poison frog</name>
    <dbReference type="NCBI Taxonomy" id="111125"/>
    <lineage>
        <taxon>Eukaryota</taxon>
        <taxon>Metazoa</taxon>
        <taxon>Chordata</taxon>
        <taxon>Craniata</taxon>
        <taxon>Vertebrata</taxon>
        <taxon>Euteleostomi</taxon>
        <taxon>Amphibia</taxon>
        <taxon>Batrachia</taxon>
        <taxon>Anura</taxon>
        <taxon>Neobatrachia</taxon>
        <taxon>Hyloidea</taxon>
        <taxon>Dendrobatidae</taxon>
        <taxon>Dendrobatinae</taxon>
        <taxon>Ranitomeya</taxon>
    </lineage>
</organism>
<evidence type="ECO:0000256" key="11">
    <source>
        <dbReference type="ARBA" id="ARBA00023136"/>
    </source>
</evidence>
<keyword evidence="10" id="KW-0175">Coiled coil</keyword>
<evidence type="ECO:0000256" key="7">
    <source>
        <dbReference type="ARBA" id="ARBA00022692"/>
    </source>
</evidence>
<evidence type="ECO:0000259" key="14">
    <source>
        <dbReference type="Pfam" id="PF12632"/>
    </source>
</evidence>
<dbReference type="Pfam" id="PF12632">
    <property type="entry name" value="Vezatin"/>
    <property type="match status" value="1"/>
</dbReference>
<evidence type="ECO:0000256" key="10">
    <source>
        <dbReference type="ARBA" id="ARBA00023054"/>
    </source>
</evidence>
<evidence type="ECO:0000256" key="12">
    <source>
        <dbReference type="ARBA" id="ARBA00023242"/>
    </source>
</evidence>
<gene>
    <name evidence="15" type="ORF">RIMI_LOCUS15164404</name>
</gene>
<feature type="domain" description="Myosin-binding" evidence="14">
    <location>
        <begin position="115"/>
        <end position="204"/>
    </location>
</feature>
<protein>
    <recommendedName>
        <fullName evidence="5">Vezatin</fullName>
    </recommendedName>
</protein>
<evidence type="ECO:0000256" key="2">
    <source>
        <dbReference type="ARBA" id="ARBA00004536"/>
    </source>
</evidence>
<evidence type="ECO:0000256" key="8">
    <source>
        <dbReference type="ARBA" id="ARBA00022949"/>
    </source>
</evidence>
<feature type="transmembrane region" description="Helical" evidence="13">
    <location>
        <begin position="109"/>
        <end position="128"/>
    </location>
</feature>
<evidence type="ECO:0000256" key="9">
    <source>
        <dbReference type="ARBA" id="ARBA00022989"/>
    </source>
</evidence>
<keyword evidence="11 13" id="KW-0472">Membrane</keyword>
<keyword evidence="12" id="KW-0539">Nucleus</keyword>
<comment type="caution">
    <text evidence="15">The sequence shown here is derived from an EMBL/GenBank/DDBJ whole genome shotgun (WGS) entry which is preliminary data.</text>
</comment>
<evidence type="ECO:0000313" key="15">
    <source>
        <dbReference type="EMBL" id="CAJ0955478.1"/>
    </source>
</evidence>
<keyword evidence="6" id="KW-1003">Cell membrane</keyword>
<evidence type="ECO:0000256" key="6">
    <source>
        <dbReference type="ARBA" id="ARBA00022475"/>
    </source>
</evidence>
<comment type="subcellular location">
    <subcellularLocation>
        <location evidence="2">Cell junction</location>
        <location evidence="2">Adherens junction</location>
    </subcellularLocation>
    <subcellularLocation>
        <location evidence="3">Cell membrane</location>
        <topology evidence="3">Multi-pass membrane protein</topology>
    </subcellularLocation>
    <subcellularLocation>
        <location evidence="1">Nucleus</location>
    </subcellularLocation>
</comment>
<dbReference type="EMBL" id="CAUEEQ010040327">
    <property type="protein sequence ID" value="CAJ0955478.1"/>
    <property type="molecule type" value="Genomic_DNA"/>
</dbReference>
<keyword evidence="8" id="KW-0965">Cell junction</keyword>
<feature type="transmembrane region" description="Helical" evidence="13">
    <location>
        <begin position="134"/>
        <end position="152"/>
    </location>
</feature>
<evidence type="ECO:0000256" key="1">
    <source>
        <dbReference type="ARBA" id="ARBA00004123"/>
    </source>
</evidence>
<keyword evidence="7 13" id="KW-0812">Transmembrane</keyword>
<dbReference type="InterPro" id="IPR026858">
    <property type="entry name" value="Vezatin"/>
</dbReference>
<comment type="similarity">
    <text evidence="4">Belongs to the vezatin family.</text>
</comment>
<evidence type="ECO:0000256" key="13">
    <source>
        <dbReference type="SAM" id="Phobius"/>
    </source>
</evidence>
<name>A0ABN9M2A8_9NEOB</name>
<dbReference type="Proteomes" id="UP001176940">
    <property type="component" value="Unassembled WGS sequence"/>
</dbReference>
<keyword evidence="9 13" id="KW-1133">Transmembrane helix</keyword>
<keyword evidence="16" id="KW-1185">Reference proteome</keyword>
<evidence type="ECO:0000256" key="4">
    <source>
        <dbReference type="ARBA" id="ARBA00007245"/>
    </source>
</evidence>
<sequence>MPVEPLNHQSSAKMPCISLGCVYCVLHLILNRNPQVKSAQKTLEKSAENPQDIGFRLDSLRAILLQEVLIQEDVELIELLDPGILSAGQTQNQQKRHLPSLGSLATPNIWELSVVFAFLSAMAALKSWHFPSLFIWGPSLLFFAIFGIQRVLRTLGAARLQVKLRKYCDQLEMTVANSRAFTNLVRKSLRLIQETEVISRGFTL</sequence>
<dbReference type="PANTHER" id="PTHR15989:SF5">
    <property type="entry name" value="VEZATIN"/>
    <property type="match status" value="1"/>
</dbReference>
<reference evidence="15" key="1">
    <citation type="submission" date="2023-07" db="EMBL/GenBank/DDBJ databases">
        <authorList>
            <person name="Stuckert A."/>
        </authorList>
    </citation>
    <scope>NUCLEOTIDE SEQUENCE</scope>
</reference>
<proteinExistence type="inferred from homology"/>
<dbReference type="PANTHER" id="PTHR15989">
    <property type="entry name" value="VEZATIN"/>
    <property type="match status" value="1"/>
</dbReference>
<accession>A0ABN9M2A8</accession>